<evidence type="ECO:0000313" key="3">
    <source>
        <dbReference type="Proteomes" id="UP000296079"/>
    </source>
</evidence>
<accession>A0AAE5ZKG0</accession>
<organism evidence="2 3">
    <name type="scientific">Cupriavidus necator (strain ATCC 17699 / DSM 428 / KCTC 22496 / NCIMB 10442 / H16 / Stanier 337)</name>
    <name type="common">Ralstonia eutropha</name>
    <dbReference type="NCBI Taxonomy" id="381666"/>
    <lineage>
        <taxon>Bacteria</taxon>
        <taxon>Pseudomonadati</taxon>
        <taxon>Pseudomonadota</taxon>
        <taxon>Betaproteobacteria</taxon>
        <taxon>Burkholderiales</taxon>
        <taxon>Burkholderiaceae</taxon>
        <taxon>Cupriavidus</taxon>
    </lineage>
</organism>
<evidence type="ECO:0000313" key="2">
    <source>
        <dbReference type="EMBL" id="QCC02780.1"/>
    </source>
</evidence>
<reference evidence="2 3" key="1">
    <citation type="submission" date="2019-04" db="EMBL/GenBank/DDBJ databases">
        <title>Long-read de novo sequencing of Cupriavidus necator H16.</title>
        <authorList>
            <person name="Little G.T."/>
            <person name="Ehsaan M."/>
            <person name="Arenas-Lopez C."/>
            <person name="Jawed K."/>
            <person name="Winzer K."/>
            <person name="Kovacs K."/>
            <person name="Malys N."/>
            <person name="Minton N.P."/>
        </authorList>
    </citation>
    <scope>NUCLEOTIDE SEQUENCE [LARGE SCALE GENOMIC DNA]</scope>
    <source>
        <strain evidence="2 3">H16</strain>
    </source>
</reference>
<dbReference type="InterPro" id="IPR054297">
    <property type="entry name" value="DUF7033"/>
</dbReference>
<evidence type="ECO:0000259" key="1">
    <source>
        <dbReference type="Pfam" id="PF23019"/>
    </source>
</evidence>
<dbReference type="SUPFAM" id="SSF88713">
    <property type="entry name" value="Glycoside hydrolase/deacetylase"/>
    <property type="match status" value="1"/>
</dbReference>
<dbReference type="EMBL" id="CP039288">
    <property type="protein sequence ID" value="QCC02780.1"/>
    <property type="molecule type" value="Genomic_DNA"/>
</dbReference>
<name>A0AAE5ZKG0_CUPNH</name>
<protein>
    <recommendedName>
        <fullName evidence="1">DUF7033 domain-containing protein</fullName>
    </recommendedName>
</protein>
<dbReference type="AlphaFoldDB" id="A0AAE5ZKG0"/>
<dbReference type="Pfam" id="PF23019">
    <property type="entry name" value="DUF7033"/>
    <property type="match status" value="1"/>
</dbReference>
<dbReference type="InterPro" id="IPR011330">
    <property type="entry name" value="Glyco_hydro/deAcase_b/a-brl"/>
</dbReference>
<dbReference type="CDD" id="cd10931">
    <property type="entry name" value="CE4_u7"/>
    <property type="match status" value="1"/>
</dbReference>
<gene>
    <name evidence="2" type="ORF">E6A55_19240</name>
</gene>
<dbReference type="Gene3D" id="3.20.20.370">
    <property type="entry name" value="Glycoside hydrolase/deacetylase"/>
    <property type="match status" value="1"/>
</dbReference>
<dbReference type="Proteomes" id="UP000296079">
    <property type="component" value="Chromosome 2"/>
</dbReference>
<dbReference type="GO" id="GO:0005975">
    <property type="term" value="P:carbohydrate metabolic process"/>
    <property type="evidence" value="ECO:0007669"/>
    <property type="project" value="InterPro"/>
</dbReference>
<dbReference type="RefSeq" id="WP_037024995.1">
    <property type="nucleotide sequence ID" value="NC_008314.1"/>
</dbReference>
<sequence length="450" mass="50619">MRHMTPEALSWLQRILAERFGHGFHLQAAGADFVHLCLAGSGQRSIEIAADPGTFRRADSELAFTSWDALAEGWQPALGSPLPAPGLARAPSPLIEATTTGYRIHYDVLGLSYWMLSRQEEVGRSDLDSYGRFPASASHAGKHGYLERPVVDEWLHILGQVISRLWPELQLRQQRASMKVSHDVDVPSRYGFASAARIIRRMAGDILIRRDVKSVLQAPVIRLKTRTALHPTDRVNTFDWIMDVSERHGLVSAFYFICGCTDPSKDADYEPEHPAICGLMQRIHARGHEIGLHPSFNTYRAPEKLQAEAKRLRRICEQENIEQEAWGGRMHYLRWEHPTTMLGWEQAGMTYDSTLTYADHAGFRCGTCFEYPAFDPVAGTALNLRIRPLIAMEGSVIGYMGLGTGEAAWKKFRELKDTCKAVNGCFTMLWHNSSLGSAEERDLYQAVLEH</sequence>
<proteinExistence type="predicted"/>
<feature type="domain" description="DUF7033" evidence="1">
    <location>
        <begin position="104"/>
        <end position="192"/>
    </location>
</feature>